<evidence type="ECO:0000256" key="7">
    <source>
        <dbReference type="ARBA" id="ARBA00023136"/>
    </source>
</evidence>
<dbReference type="InterPro" id="IPR027468">
    <property type="entry name" value="Alpha-dystroglycan_domain_2"/>
</dbReference>
<evidence type="ECO:0000313" key="12">
    <source>
        <dbReference type="EMBL" id="KAL2102960.1"/>
    </source>
</evidence>
<dbReference type="PROSITE" id="PS51699">
    <property type="entry name" value="SEA_DG"/>
    <property type="match status" value="1"/>
</dbReference>
<dbReference type="SUPFAM" id="SSF111006">
    <property type="entry name" value="Dystroglycan, domain 2"/>
    <property type="match status" value="1"/>
</dbReference>
<evidence type="ECO:0000313" key="13">
    <source>
        <dbReference type="Proteomes" id="UP001591681"/>
    </source>
</evidence>
<dbReference type="AlphaFoldDB" id="A0ABD1KUY1"/>
<keyword evidence="8" id="KW-0325">Glycoprotein</keyword>
<dbReference type="InterPro" id="IPR008465">
    <property type="entry name" value="DAG1_C"/>
</dbReference>
<dbReference type="PANTHER" id="PTHR21559">
    <property type="entry name" value="DYSTROGLYCAN-RELATED"/>
    <property type="match status" value="1"/>
</dbReference>
<feature type="transmembrane region" description="Helical" evidence="10">
    <location>
        <begin position="460"/>
        <end position="487"/>
    </location>
</feature>
<gene>
    <name evidence="12" type="ORF">ACEWY4_002128</name>
</gene>
<keyword evidence="7 10" id="KW-0472">Membrane</keyword>
<keyword evidence="4" id="KW-0963">Cytoplasm</keyword>
<feature type="transmembrane region" description="Helical" evidence="10">
    <location>
        <begin position="5"/>
        <end position="24"/>
    </location>
</feature>
<proteinExistence type="predicted"/>
<dbReference type="Gene3D" id="2.60.40.10">
    <property type="entry name" value="Immunoglobulins"/>
    <property type="match status" value="1"/>
</dbReference>
<keyword evidence="5 10" id="KW-0812">Transmembrane</keyword>
<evidence type="ECO:0000256" key="6">
    <source>
        <dbReference type="ARBA" id="ARBA00022989"/>
    </source>
</evidence>
<dbReference type="PANTHER" id="PTHR21559:SF24">
    <property type="entry name" value="DYSTROGLYCAN 1"/>
    <property type="match status" value="1"/>
</dbReference>
<dbReference type="GO" id="GO:0005856">
    <property type="term" value="C:cytoskeleton"/>
    <property type="evidence" value="ECO:0007669"/>
    <property type="project" value="UniProtKB-SubCell"/>
</dbReference>
<evidence type="ECO:0000256" key="4">
    <source>
        <dbReference type="ARBA" id="ARBA00022490"/>
    </source>
</evidence>
<evidence type="ECO:0000256" key="3">
    <source>
        <dbReference type="ARBA" id="ARBA00022475"/>
    </source>
</evidence>
<dbReference type="InterPro" id="IPR030398">
    <property type="entry name" value="SEA_DG_dom"/>
</dbReference>
<dbReference type="InterPro" id="IPR013783">
    <property type="entry name" value="Ig-like_fold"/>
</dbReference>
<dbReference type="GO" id="GO:0005886">
    <property type="term" value="C:plasma membrane"/>
    <property type="evidence" value="ECO:0007669"/>
    <property type="project" value="UniProtKB-SubCell"/>
</dbReference>
<evidence type="ECO:0000256" key="10">
    <source>
        <dbReference type="SAM" id="Phobius"/>
    </source>
</evidence>
<organism evidence="12 13">
    <name type="scientific">Coilia grayii</name>
    <name type="common">Gray's grenadier anchovy</name>
    <dbReference type="NCBI Taxonomy" id="363190"/>
    <lineage>
        <taxon>Eukaryota</taxon>
        <taxon>Metazoa</taxon>
        <taxon>Chordata</taxon>
        <taxon>Craniata</taxon>
        <taxon>Vertebrata</taxon>
        <taxon>Euteleostomi</taxon>
        <taxon>Actinopterygii</taxon>
        <taxon>Neopterygii</taxon>
        <taxon>Teleostei</taxon>
        <taxon>Clupei</taxon>
        <taxon>Clupeiformes</taxon>
        <taxon>Clupeoidei</taxon>
        <taxon>Engraulidae</taxon>
        <taxon>Coilinae</taxon>
        <taxon>Coilia</taxon>
    </lineage>
</organism>
<dbReference type="InterPro" id="IPR015919">
    <property type="entry name" value="Cadherin-like_sf"/>
</dbReference>
<dbReference type="Proteomes" id="UP001591681">
    <property type="component" value="Unassembled WGS sequence"/>
</dbReference>
<dbReference type="Gene3D" id="3.30.70.1040">
    <property type="entry name" value="Dystroglycan, domain 2"/>
    <property type="match status" value="1"/>
</dbReference>
<keyword evidence="9" id="KW-0206">Cytoskeleton</keyword>
<keyword evidence="6 10" id="KW-1133">Transmembrane helix</keyword>
<dbReference type="EMBL" id="JBHFQA010000002">
    <property type="protein sequence ID" value="KAL2102960.1"/>
    <property type="molecule type" value="Genomic_DNA"/>
</dbReference>
<accession>A0ABD1KUY1</accession>
<dbReference type="SUPFAM" id="SSF49313">
    <property type="entry name" value="Cadherin-like"/>
    <property type="match status" value="1"/>
</dbReference>
<keyword evidence="13" id="KW-1185">Reference proteome</keyword>
<evidence type="ECO:0000256" key="5">
    <source>
        <dbReference type="ARBA" id="ARBA00022692"/>
    </source>
</evidence>
<reference evidence="12 13" key="1">
    <citation type="submission" date="2024-09" db="EMBL/GenBank/DDBJ databases">
        <title>A chromosome-level genome assembly of Gray's grenadier anchovy, Coilia grayii.</title>
        <authorList>
            <person name="Fu Z."/>
        </authorList>
    </citation>
    <scope>NUCLEOTIDE SEQUENCE [LARGE SCALE GENOMIC DNA]</scope>
    <source>
        <strain evidence="12">G4</strain>
        <tissue evidence="12">Muscle</tissue>
    </source>
</reference>
<comment type="subcellular location">
    <subcellularLocation>
        <location evidence="1">Cell membrane</location>
        <topology evidence="1">Single-pass membrane protein</topology>
    </subcellularLocation>
    <subcellularLocation>
        <location evidence="2">Cytoplasm</location>
        <location evidence="2">Cytoskeleton</location>
    </subcellularLocation>
</comment>
<protein>
    <recommendedName>
        <fullName evidence="11">Peptidase S72 domain-containing protein</fullName>
    </recommendedName>
</protein>
<evidence type="ECO:0000256" key="2">
    <source>
        <dbReference type="ARBA" id="ARBA00004245"/>
    </source>
</evidence>
<evidence type="ECO:0000256" key="9">
    <source>
        <dbReference type="ARBA" id="ARBA00023212"/>
    </source>
</evidence>
<evidence type="ECO:0000256" key="1">
    <source>
        <dbReference type="ARBA" id="ARBA00004162"/>
    </source>
</evidence>
<feature type="domain" description="Peptidase S72" evidence="11">
    <location>
        <begin position="317"/>
        <end position="432"/>
    </location>
</feature>
<name>A0ABD1KUY1_9TELE</name>
<sequence length="557" mass="61614">MPSHWLVVIVLFIVTIMCLLFLGYEFQVQVRPHTCPPPQQQHGDTELSIFAGVAFSISLPTYSNEAQGTRLCQEEDVIWADLLLQTKTQSLNAESRVQLVHILSEYLHLTPASVKLLAYRNAPTLLRENIKVIAQGGGEHGTQGHKGSSSELLWPVGCGGSGQLSDLARVLEHSMTTGHLATLLGTSVLGWRVLGNRYPPPSRARRGLINSPPRVMESLPVLKGVVGFPFHYTIPSGTFQDPEDGETGSLSLHLLFVDGPPPPEQSWLALTGLQLHGIPLEVDRKFSPQHLVLVATDRHGLSTQLAVTLELSRSPVEPCCSLSLVTKRSLYSLLAQRSRVELLLKKLSNFYGDRHGNNIAILSLEPGSTVVSWYNFTLCDEDYESDGLCPDTQIQSMWAAMSTADGRVNPAFNTAMLPEFPIHKIGQVIYGGKCLNVTPDTFTETPQTQGNSTTIQPDTYYWVASVLTALLVVFCLLLLIILVWAMVRCCKNCFRTQRTTLWHTGCHSVVRYLSDRKALEPRRPPLFTPEISPPPPKLWISLTPDQEIPQNSSNSQC</sequence>
<dbReference type="Pfam" id="PF05454">
    <property type="entry name" value="DAG1"/>
    <property type="match status" value="1"/>
</dbReference>
<keyword evidence="3" id="KW-1003">Cell membrane</keyword>
<evidence type="ECO:0000256" key="8">
    <source>
        <dbReference type="ARBA" id="ARBA00023180"/>
    </source>
</evidence>
<evidence type="ECO:0000259" key="11">
    <source>
        <dbReference type="PROSITE" id="PS51699"/>
    </source>
</evidence>
<comment type="caution">
    <text evidence="12">The sequence shown here is derived from an EMBL/GenBank/DDBJ whole genome shotgun (WGS) entry which is preliminary data.</text>
</comment>